<evidence type="ECO:0000313" key="4">
    <source>
        <dbReference type="Proteomes" id="UP001159428"/>
    </source>
</evidence>
<evidence type="ECO:0000256" key="2">
    <source>
        <dbReference type="SAM" id="SignalP"/>
    </source>
</evidence>
<accession>A0AAU9WME9</accession>
<feature type="chain" id="PRO_5043897294" evidence="2">
    <location>
        <begin position="20"/>
        <end position="177"/>
    </location>
</feature>
<gene>
    <name evidence="3" type="ORF">PMEA_00007421</name>
</gene>
<keyword evidence="1" id="KW-0472">Membrane</keyword>
<keyword evidence="4" id="KW-1185">Reference proteome</keyword>
<evidence type="ECO:0000256" key="1">
    <source>
        <dbReference type="SAM" id="Phobius"/>
    </source>
</evidence>
<reference evidence="3 4" key="1">
    <citation type="submission" date="2022-05" db="EMBL/GenBank/DDBJ databases">
        <authorList>
            <consortium name="Genoscope - CEA"/>
            <person name="William W."/>
        </authorList>
    </citation>
    <scope>NUCLEOTIDE SEQUENCE [LARGE SCALE GENOMIC DNA]</scope>
</reference>
<name>A0AAU9WME9_9CNID</name>
<feature type="signal peptide" evidence="2">
    <location>
        <begin position="1"/>
        <end position="19"/>
    </location>
</feature>
<protein>
    <submittedName>
        <fullName evidence="3">Uncharacterized protein</fullName>
    </submittedName>
</protein>
<dbReference type="Proteomes" id="UP001159428">
    <property type="component" value="Unassembled WGS sequence"/>
</dbReference>
<keyword evidence="1" id="KW-1133">Transmembrane helix</keyword>
<dbReference type="EMBL" id="CALNXJ010000016">
    <property type="protein sequence ID" value="CAH3118632.1"/>
    <property type="molecule type" value="Genomic_DNA"/>
</dbReference>
<proteinExistence type="predicted"/>
<dbReference type="AlphaFoldDB" id="A0AAU9WME9"/>
<keyword evidence="2" id="KW-0732">Signal</keyword>
<comment type="caution">
    <text evidence="3">The sequence shown here is derived from an EMBL/GenBank/DDBJ whole genome shotgun (WGS) entry which is preliminary data.</text>
</comment>
<evidence type="ECO:0000313" key="3">
    <source>
        <dbReference type="EMBL" id="CAH3118632.1"/>
    </source>
</evidence>
<keyword evidence="1" id="KW-0812">Transmembrane</keyword>
<organism evidence="3 4">
    <name type="scientific">Pocillopora meandrina</name>
    <dbReference type="NCBI Taxonomy" id="46732"/>
    <lineage>
        <taxon>Eukaryota</taxon>
        <taxon>Metazoa</taxon>
        <taxon>Cnidaria</taxon>
        <taxon>Anthozoa</taxon>
        <taxon>Hexacorallia</taxon>
        <taxon>Scleractinia</taxon>
        <taxon>Astrocoeniina</taxon>
        <taxon>Pocilloporidae</taxon>
        <taxon>Pocillopora</taxon>
    </lineage>
</organism>
<feature type="transmembrane region" description="Helical" evidence="1">
    <location>
        <begin position="148"/>
        <end position="169"/>
    </location>
</feature>
<sequence length="177" mass="18734">MNGYLLCILPLFALPNVLAITCYTCTPNPPTVACTTLGDLNVTDCDADPNIPSGMADVCFKVLTVTKMGQIAQMTSNVFSCGMKSMCQDLQAKYCNASQLQPGMTYEKCEATCCEQNKCNGLANSTSPSVNASPSGPATSGATAYNKVVSFATTFTSALYVVFFFVLTLSSDHCKSC</sequence>